<comment type="caution">
    <text evidence="2">The sequence shown here is derived from an EMBL/GenBank/DDBJ whole genome shotgun (WGS) entry which is preliminary data.</text>
</comment>
<reference evidence="2 3" key="1">
    <citation type="journal article" date="2019" name="Commun. Biol.">
        <title>The bagworm genome reveals a unique fibroin gene that provides high tensile strength.</title>
        <authorList>
            <person name="Kono N."/>
            <person name="Nakamura H."/>
            <person name="Ohtoshi R."/>
            <person name="Tomita M."/>
            <person name="Numata K."/>
            <person name="Arakawa K."/>
        </authorList>
    </citation>
    <scope>NUCLEOTIDE SEQUENCE [LARGE SCALE GENOMIC DNA]</scope>
</reference>
<evidence type="ECO:0000313" key="3">
    <source>
        <dbReference type="Proteomes" id="UP000299102"/>
    </source>
</evidence>
<sequence>MKSERKASTEEPKATDELKRQPIAAEEERFWAGDHEANAGIACRIACHTFVSDSDSTLVFSPSPVLDSVPRPAFNSGSATNHSSDLDEAEGKQFLHLLHFDLH</sequence>
<feature type="region of interest" description="Disordered" evidence="1">
    <location>
        <begin position="1"/>
        <end position="25"/>
    </location>
</feature>
<name>A0A4C1TV90_EUMVA</name>
<accession>A0A4C1TV90</accession>
<evidence type="ECO:0000313" key="2">
    <source>
        <dbReference type="EMBL" id="GBP17808.1"/>
    </source>
</evidence>
<dbReference type="AlphaFoldDB" id="A0A4C1TV90"/>
<organism evidence="2 3">
    <name type="scientific">Eumeta variegata</name>
    <name type="common">Bagworm moth</name>
    <name type="synonym">Eumeta japonica</name>
    <dbReference type="NCBI Taxonomy" id="151549"/>
    <lineage>
        <taxon>Eukaryota</taxon>
        <taxon>Metazoa</taxon>
        <taxon>Ecdysozoa</taxon>
        <taxon>Arthropoda</taxon>
        <taxon>Hexapoda</taxon>
        <taxon>Insecta</taxon>
        <taxon>Pterygota</taxon>
        <taxon>Neoptera</taxon>
        <taxon>Endopterygota</taxon>
        <taxon>Lepidoptera</taxon>
        <taxon>Glossata</taxon>
        <taxon>Ditrysia</taxon>
        <taxon>Tineoidea</taxon>
        <taxon>Psychidae</taxon>
        <taxon>Oiketicinae</taxon>
        <taxon>Eumeta</taxon>
    </lineage>
</organism>
<gene>
    <name evidence="2" type="ORF">EVAR_102667_1</name>
</gene>
<dbReference type="Proteomes" id="UP000299102">
    <property type="component" value="Unassembled WGS sequence"/>
</dbReference>
<keyword evidence="3" id="KW-1185">Reference proteome</keyword>
<proteinExistence type="predicted"/>
<protein>
    <submittedName>
        <fullName evidence="2">Uncharacterized protein</fullName>
    </submittedName>
</protein>
<dbReference type="EMBL" id="BGZK01000090">
    <property type="protein sequence ID" value="GBP17808.1"/>
    <property type="molecule type" value="Genomic_DNA"/>
</dbReference>
<evidence type="ECO:0000256" key="1">
    <source>
        <dbReference type="SAM" id="MobiDB-lite"/>
    </source>
</evidence>